<dbReference type="OrthoDB" id="5471898at2"/>
<dbReference type="STRING" id="1121442.SAMN02745702_01192"/>
<organism evidence="1 2">
    <name type="scientific">Desulfobaculum bizertense DSM 18034</name>
    <dbReference type="NCBI Taxonomy" id="1121442"/>
    <lineage>
        <taxon>Bacteria</taxon>
        <taxon>Pseudomonadati</taxon>
        <taxon>Thermodesulfobacteriota</taxon>
        <taxon>Desulfovibrionia</taxon>
        <taxon>Desulfovibrionales</taxon>
        <taxon>Desulfovibrionaceae</taxon>
        <taxon>Desulfobaculum</taxon>
    </lineage>
</organism>
<dbReference type="Proteomes" id="UP000189733">
    <property type="component" value="Unassembled WGS sequence"/>
</dbReference>
<name>A0A1T4VXG5_9BACT</name>
<evidence type="ECO:0000313" key="1">
    <source>
        <dbReference type="EMBL" id="SKA69683.1"/>
    </source>
</evidence>
<sequence length="104" mass="11744">MKGLRDWQDGAIAILLLLALLQGLSLVWCNIERMDIAYTLKEQQDALNRNRSLLTKLGVEQENLLSPHRLRRQARQLGLAPAAPGQIRVLDELPQKSPRVEAPQ</sequence>
<evidence type="ECO:0000313" key="2">
    <source>
        <dbReference type="Proteomes" id="UP000189733"/>
    </source>
</evidence>
<accession>A0A1T4VXG5</accession>
<dbReference type="RefSeq" id="WP_078684490.1">
    <property type="nucleotide sequence ID" value="NZ_FUYA01000003.1"/>
</dbReference>
<proteinExistence type="predicted"/>
<gene>
    <name evidence="1" type="ORF">SAMN02745702_01192</name>
</gene>
<protein>
    <recommendedName>
        <fullName evidence="3">Cell division protein FtsL</fullName>
    </recommendedName>
</protein>
<dbReference type="AlphaFoldDB" id="A0A1T4VXG5"/>
<keyword evidence="2" id="KW-1185">Reference proteome</keyword>
<reference evidence="1 2" key="1">
    <citation type="submission" date="2017-02" db="EMBL/GenBank/DDBJ databases">
        <authorList>
            <person name="Peterson S.W."/>
        </authorList>
    </citation>
    <scope>NUCLEOTIDE SEQUENCE [LARGE SCALE GENOMIC DNA]</scope>
    <source>
        <strain evidence="1 2">DSM 18034</strain>
    </source>
</reference>
<dbReference type="EMBL" id="FUYA01000003">
    <property type="protein sequence ID" value="SKA69683.1"/>
    <property type="molecule type" value="Genomic_DNA"/>
</dbReference>
<evidence type="ECO:0008006" key="3">
    <source>
        <dbReference type="Google" id="ProtNLM"/>
    </source>
</evidence>